<keyword evidence="2" id="KW-1185">Reference proteome</keyword>
<sequence>GDGLQDLSLVKIVGIFLEEVGSHQIHGIRNHPLALLAEIDTEIPTCCANFEPHAFACVSYFVKPQKAFKNGVYTSSYENFILLCITWNNILTSEYLSYLIVVVVVDCLQNFHHLNIVLQCSRICFPLSRCCLCVSDELIPELEDSQSESEDELPLPEIDTLIPCDVNHPRLIINNSWIMSLYITKECNI</sequence>
<reference evidence="1" key="2">
    <citation type="submission" date="2023-05" db="EMBL/GenBank/DDBJ databases">
        <authorList>
            <person name="Fouks B."/>
        </authorList>
    </citation>
    <scope>NUCLEOTIDE SEQUENCE</scope>
    <source>
        <strain evidence="1">Stay&amp;Tobe</strain>
        <tissue evidence="1">Testes</tissue>
    </source>
</reference>
<gene>
    <name evidence="1" type="ORF">L9F63_006205</name>
</gene>
<reference evidence="1" key="1">
    <citation type="journal article" date="2023" name="IScience">
        <title>Live-bearing cockroach genome reveals convergent evolutionary mechanisms linked to viviparity in insects and beyond.</title>
        <authorList>
            <person name="Fouks B."/>
            <person name="Harrison M.C."/>
            <person name="Mikhailova A.A."/>
            <person name="Marchal E."/>
            <person name="English S."/>
            <person name="Carruthers M."/>
            <person name="Jennings E.C."/>
            <person name="Chiamaka E.L."/>
            <person name="Frigard R.A."/>
            <person name="Pippel M."/>
            <person name="Attardo G.M."/>
            <person name="Benoit J.B."/>
            <person name="Bornberg-Bauer E."/>
            <person name="Tobe S.S."/>
        </authorList>
    </citation>
    <scope>NUCLEOTIDE SEQUENCE</scope>
    <source>
        <strain evidence="1">Stay&amp;Tobe</strain>
    </source>
</reference>
<dbReference type="AlphaFoldDB" id="A0AAD7ZBG1"/>
<feature type="non-terminal residue" evidence="1">
    <location>
        <position position="1"/>
    </location>
</feature>
<proteinExistence type="predicted"/>
<feature type="non-terminal residue" evidence="1">
    <location>
        <position position="189"/>
    </location>
</feature>
<dbReference type="EMBL" id="JASPKZ010009370">
    <property type="protein sequence ID" value="KAJ9577231.1"/>
    <property type="molecule type" value="Genomic_DNA"/>
</dbReference>
<organism evidence="1 2">
    <name type="scientific">Diploptera punctata</name>
    <name type="common">Pacific beetle cockroach</name>
    <dbReference type="NCBI Taxonomy" id="6984"/>
    <lineage>
        <taxon>Eukaryota</taxon>
        <taxon>Metazoa</taxon>
        <taxon>Ecdysozoa</taxon>
        <taxon>Arthropoda</taxon>
        <taxon>Hexapoda</taxon>
        <taxon>Insecta</taxon>
        <taxon>Pterygota</taxon>
        <taxon>Neoptera</taxon>
        <taxon>Polyneoptera</taxon>
        <taxon>Dictyoptera</taxon>
        <taxon>Blattodea</taxon>
        <taxon>Blaberoidea</taxon>
        <taxon>Blaberidae</taxon>
        <taxon>Diplopterinae</taxon>
        <taxon>Diploptera</taxon>
    </lineage>
</organism>
<dbReference type="Proteomes" id="UP001233999">
    <property type="component" value="Unassembled WGS sequence"/>
</dbReference>
<accession>A0AAD7ZBG1</accession>
<protein>
    <submittedName>
        <fullName evidence="1">Uncharacterized protein</fullName>
    </submittedName>
</protein>
<name>A0AAD7ZBG1_DIPPU</name>
<evidence type="ECO:0000313" key="1">
    <source>
        <dbReference type="EMBL" id="KAJ9577231.1"/>
    </source>
</evidence>
<evidence type="ECO:0000313" key="2">
    <source>
        <dbReference type="Proteomes" id="UP001233999"/>
    </source>
</evidence>
<comment type="caution">
    <text evidence="1">The sequence shown here is derived from an EMBL/GenBank/DDBJ whole genome shotgun (WGS) entry which is preliminary data.</text>
</comment>